<dbReference type="InterPro" id="IPR028082">
    <property type="entry name" value="Peripla_BP_I"/>
</dbReference>
<feature type="region of interest" description="Disordered" evidence="1">
    <location>
        <begin position="221"/>
        <end position="249"/>
    </location>
</feature>
<reference evidence="2 3" key="1">
    <citation type="journal article" date="2007" name="Science">
        <title>The Chlamydomonas genome reveals the evolution of key animal and plant functions.</title>
        <authorList>
            <person name="Merchant S.S."/>
            <person name="Prochnik S.E."/>
            <person name="Vallon O."/>
            <person name="Harris E.H."/>
            <person name="Karpowicz S.J."/>
            <person name="Witman G.B."/>
            <person name="Terry A."/>
            <person name="Salamov A."/>
            <person name="Fritz-Laylin L.K."/>
            <person name="Marechal-Drouard L."/>
            <person name="Marshall W.F."/>
            <person name="Qu L.H."/>
            <person name="Nelson D.R."/>
            <person name="Sanderfoot A.A."/>
            <person name="Spalding M.H."/>
            <person name="Kapitonov V.V."/>
            <person name="Ren Q."/>
            <person name="Ferris P."/>
            <person name="Lindquist E."/>
            <person name="Shapiro H."/>
            <person name="Lucas S.M."/>
            <person name="Grimwood J."/>
            <person name="Schmutz J."/>
            <person name="Cardol P."/>
            <person name="Cerutti H."/>
            <person name="Chanfreau G."/>
            <person name="Chen C.L."/>
            <person name="Cognat V."/>
            <person name="Croft M.T."/>
            <person name="Dent R."/>
            <person name="Dutcher S."/>
            <person name="Fernandez E."/>
            <person name="Fukuzawa H."/>
            <person name="Gonzalez-Ballester D."/>
            <person name="Gonzalez-Halphen D."/>
            <person name="Hallmann A."/>
            <person name="Hanikenne M."/>
            <person name="Hippler M."/>
            <person name="Inwood W."/>
            <person name="Jabbari K."/>
            <person name="Kalanon M."/>
            <person name="Kuras R."/>
            <person name="Lefebvre P.A."/>
            <person name="Lemaire S.D."/>
            <person name="Lobanov A.V."/>
            <person name="Lohr M."/>
            <person name="Manuell A."/>
            <person name="Meier I."/>
            <person name="Mets L."/>
            <person name="Mittag M."/>
            <person name="Mittelmeier T."/>
            <person name="Moroney J.V."/>
            <person name="Moseley J."/>
            <person name="Napoli C."/>
            <person name="Nedelcu A.M."/>
            <person name="Niyogi K."/>
            <person name="Novoselov S.V."/>
            <person name="Paulsen I.T."/>
            <person name="Pazour G."/>
            <person name="Purton S."/>
            <person name="Ral J.P."/>
            <person name="Riano-Pachon D.M."/>
            <person name="Riekhof W."/>
            <person name="Rymarquis L."/>
            <person name="Schroda M."/>
            <person name="Stern D."/>
            <person name="Umen J."/>
            <person name="Willows R."/>
            <person name="Wilson N."/>
            <person name="Zimmer S.L."/>
            <person name="Allmer J."/>
            <person name="Balk J."/>
            <person name="Bisova K."/>
            <person name="Chen C.J."/>
            <person name="Elias M."/>
            <person name="Gendler K."/>
            <person name="Hauser C."/>
            <person name="Lamb M.R."/>
            <person name="Ledford H."/>
            <person name="Long J.C."/>
            <person name="Minagawa J."/>
            <person name="Page M.D."/>
            <person name="Pan J."/>
            <person name="Pootakham W."/>
            <person name="Roje S."/>
            <person name="Rose A."/>
            <person name="Stahlberg E."/>
            <person name="Terauchi A.M."/>
            <person name="Yang P."/>
            <person name="Ball S."/>
            <person name="Bowler C."/>
            <person name="Dieckmann C.L."/>
            <person name="Gladyshev V.N."/>
            <person name="Green P."/>
            <person name="Jorgensen R."/>
            <person name="Mayfield S."/>
            <person name="Mueller-Roeber B."/>
            <person name="Rajamani S."/>
            <person name="Sayre R.T."/>
            <person name="Brokstein P."/>
            <person name="Dubchak I."/>
            <person name="Goodstein D."/>
            <person name="Hornick L."/>
            <person name="Huang Y.W."/>
            <person name="Jhaveri J."/>
            <person name="Luo Y."/>
            <person name="Martinez D."/>
            <person name="Ngau W.C."/>
            <person name="Otillar B."/>
            <person name="Poliakov A."/>
            <person name="Porter A."/>
            <person name="Szajkowski L."/>
            <person name="Werner G."/>
            <person name="Zhou K."/>
            <person name="Grigoriev I.V."/>
            <person name="Rokhsar D.S."/>
            <person name="Grossman A.R."/>
        </authorList>
    </citation>
    <scope>NUCLEOTIDE SEQUENCE [LARGE SCALE GENOMIC DNA]</scope>
    <source>
        <strain evidence="3">CC-503</strain>
    </source>
</reference>
<proteinExistence type="predicted"/>
<evidence type="ECO:0000256" key="1">
    <source>
        <dbReference type="SAM" id="MobiDB-lite"/>
    </source>
</evidence>
<dbReference type="EMBL" id="CM008962">
    <property type="protein sequence ID" value="PNW87871.1"/>
    <property type="molecule type" value="Genomic_DNA"/>
</dbReference>
<sequence length="279" mass="28818">MAIVYDDTLLAADWVGLAETYFGQHGGSVTSKGQFSSENGTVPQMEDLVKTALASKPGFIFFMATSAIAPELEVAFIRTARAVDPKFPIAMPNGYDEAAKAGLEVTAANGSKSYPALVDGIYYVNDVIYPKANDRYKSMFGITYMPTLDAGAQSNSYDAMSAIIRAAQAAGYSKLKNINKALSSKTFTFPRYGGNTGRNRDANAAANIRLITARLEEGLPRPEALTRPIHGSGGGGAGRQGGGQRAPCTRAAPGAAAAATAAAAAADADAAVQGGGAYG</sequence>
<dbReference type="InParanoid" id="A0A2K3E4Z8"/>
<gene>
    <name evidence="2" type="ORF">CHLRE_01g005300v5</name>
</gene>
<evidence type="ECO:0000313" key="3">
    <source>
        <dbReference type="Proteomes" id="UP000006906"/>
    </source>
</evidence>
<dbReference type="RefSeq" id="XP_042928095.1">
    <property type="nucleotide sequence ID" value="XM_043058181.1"/>
</dbReference>
<feature type="compositionally biased region" description="Gly residues" evidence="1">
    <location>
        <begin position="231"/>
        <end position="244"/>
    </location>
</feature>
<evidence type="ECO:0000313" key="2">
    <source>
        <dbReference type="EMBL" id="PNW87871.1"/>
    </source>
</evidence>
<dbReference type="Gramene" id="PNW87871">
    <property type="protein sequence ID" value="PNW87871"/>
    <property type="gene ID" value="CHLRE_01g005300v5"/>
</dbReference>
<dbReference type="Gene3D" id="3.40.50.2300">
    <property type="match status" value="2"/>
</dbReference>
<protein>
    <submittedName>
        <fullName evidence="2">Uncharacterized protein</fullName>
    </submittedName>
</protein>
<name>A0A2K3E4Z8_CHLRE</name>
<accession>A0A2K3E4Z8</accession>
<keyword evidence="3" id="KW-1185">Reference proteome</keyword>
<dbReference type="Proteomes" id="UP000006906">
    <property type="component" value="Chromosome 1"/>
</dbReference>
<dbReference type="SUPFAM" id="SSF53822">
    <property type="entry name" value="Periplasmic binding protein-like I"/>
    <property type="match status" value="1"/>
</dbReference>
<dbReference type="GeneID" id="66051924"/>
<organism evidence="2 3">
    <name type="scientific">Chlamydomonas reinhardtii</name>
    <name type="common">Chlamydomonas smithii</name>
    <dbReference type="NCBI Taxonomy" id="3055"/>
    <lineage>
        <taxon>Eukaryota</taxon>
        <taxon>Viridiplantae</taxon>
        <taxon>Chlorophyta</taxon>
        <taxon>core chlorophytes</taxon>
        <taxon>Chlorophyceae</taxon>
        <taxon>CS clade</taxon>
        <taxon>Chlamydomonadales</taxon>
        <taxon>Chlamydomonadaceae</taxon>
        <taxon>Chlamydomonas</taxon>
    </lineage>
</organism>
<dbReference type="KEGG" id="cre:CHLRE_01g005300v5"/>
<dbReference type="AlphaFoldDB" id="A0A2K3E4Z8"/>